<proteinExistence type="inferred from homology"/>
<dbReference type="CDD" id="cd06464">
    <property type="entry name" value="ACD_sHsps-like"/>
    <property type="match status" value="1"/>
</dbReference>
<feature type="compositionally biased region" description="Basic and acidic residues" evidence="3">
    <location>
        <begin position="10"/>
        <end position="20"/>
    </location>
</feature>
<feature type="region of interest" description="Disordered" evidence="3">
    <location>
        <begin position="43"/>
        <end position="73"/>
    </location>
</feature>
<evidence type="ECO:0000259" key="4">
    <source>
        <dbReference type="PROSITE" id="PS01031"/>
    </source>
</evidence>
<dbReference type="Gene3D" id="2.60.40.790">
    <property type="match status" value="1"/>
</dbReference>
<protein>
    <recommendedName>
        <fullName evidence="4">SHSP domain-containing protein</fullName>
    </recommendedName>
</protein>
<comment type="caution">
    <text evidence="5">The sequence shown here is derived from an EMBL/GenBank/DDBJ whole genome shotgun (WGS) entry which is preliminary data.</text>
</comment>
<sequence length="193" mass="21137">MPCFMDEACMPDKDRKRAEGRTEVGLGGILQGLADLVESLGGLAEKAEGERRPSTSRQKNRRSAQDAEGEKGQEVRGVYGFSIRVGLGGEGVRVESFGNIQRDEATGEPRVQETREPMVDVFEEEDHTLVVAEMPGVGAEDIRLDFRGNTLTLSAERGQKKYRKEVLLPGDFDPGQVTVSCHNGVAEIRCLKS</sequence>
<dbReference type="Proteomes" id="UP000178606">
    <property type="component" value="Unassembled WGS sequence"/>
</dbReference>
<evidence type="ECO:0000256" key="1">
    <source>
        <dbReference type="PROSITE-ProRule" id="PRU00285"/>
    </source>
</evidence>
<dbReference type="InterPro" id="IPR008978">
    <property type="entry name" value="HSP20-like_chaperone"/>
</dbReference>
<dbReference type="InterPro" id="IPR002068">
    <property type="entry name" value="A-crystallin/Hsp20_dom"/>
</dbReference>
<reference evidence="5 6" key="1">
    <citation type="journal article" date="2016" name="Nat. Commun.">
        <title>Thousands of microbial genomes shed light on interconnected biogeochemical processes in an aquifer system.</title>
        <authorList>
            <person name="Anantharaman K."/>
            <person name="Brown C.T."/>
            <person name="Hug L.A."/>
            <person name="Sharon I."/>
            <person name="Castelle C.J."/>
            <person name="Probst A.J."/>
            <person name="Thomas B.C."/>
            <person name="Singh A."/>
            <person name="Wilkins M.J."/>
            <person name="Karaoz U."/>
            <person name="Brodie E.L."/>
            <person name="Williams K.H."/>
            <person name="Hubbard S.S."/>
            <person name="Banfield J.F."/>
        </authorList>
    </citation>
    <scope>NUCLEOTIDE SEQUENCE [LARGE SCALE GENOMIC DNA]</scope>
    <source>
        <strain evidence="6">RIFCSPLOWO2_12_FULL_64_10</strain>
    </source>
</reference>
<gene>
    <name evidence="5" type="ORF">A3F84_21640</name>
</gene>
<organism evidence="5 6">
    <name type="scientific">Handelsmanbacteria sp. (strain RIFCSPLOWO2_12_FULL_64_10)</name>
    <dbReference type="NCBI Taxonomy" id="1817868"/>
    <lineage>
        <taxon>Bacteria</taxon>
        <taxon>Candidatus Handelsmaniibacteriota</taxon>
    </lineage>
</organism>
<dbReference type="PROSITE" id="PS01031">
    <property type="entry name" value="SHSP"/>
    <property type="match status" value="1"/>
</dbReference>
<accession>A0A1F6CC35</accession>
<feature type="region of interest" description="Disordered" evidence="3">
    <location>
        <begin position="1"/>
        <end position="20"/>
    </location>
</feature>
<name>A0A1F6CC35_HANXR</name>
<feature type="domain" description="SHSP" evidence="4">
    <location>
        <begin position="109"/>
        <end position="193"/>
    </location>
</feature>
<dbReference type="SUPFAM" id="SSF49764">
    <property type="entry name" value="HSP20-like chaperones"/>
    <property type="match status" value="1"/>
</dbReference>
<evidence type="ECO:0000313" key="6">
    <source>
        <dbReference type="Proteomes" id="UP000178606"/>
    </source>
</evidence>
<evidence type="ECO:0000256" key="3">
    <source>
        <dbReference type="SAM" id="MobiDB-lite"/>
    </source>
</evidence>
<dbReference type="AlphaFoldDB" id="A0A1F6CC35"/>
<feature type="non-terminal residue" evidence="5">
    <location>
        <position position="193"/>
    </location>
</feature>
<feature type="compositionally biased region" description="Basic and acidic residues" evidence="3">
    <location>
        <begin position="63"/>
        <end position="73"/>
    </location>
</feature>
<dbReference type="EMBL" id="MFKF01000304">
    <property type="protein sequence ID" value="OGG46541.1"/>
    <property type="molecule type" value="Genomic_DNA"/>
</dbReference>
<dbReference type="Pfam" id="PF00011">
    <property type="entry name" value="HSP20"/>
    <property type="match status" value="1"/>
</dbReference>
<comment type="similarity">
    <text evidence="1 2">Belongs to the small heat shock protein (HSP20) family.</text>
</comment>
<evidence type="ECO:0000256" key="2">
    <source>
        <dbReference type="RuleBase" id="RU003616"/>
    </source>
</evidence>
<evidence type="ECO:0000313" key="5">
    <source>
        <dbReference type="EMBL" id="OGG46541.1"/>
    </source>
</evidence>